<keyword evidence="2 4" id="KW-0238">DNA-binding</keyword>
<dbReference type="InterPro" id="IPR009057">
    <property type="entry name" value="Homeodomain-like_sf"/>
</dbReference>
<evidence type="ECO:0000256" key="4">
    <source>
        <dbReference type="PROSITE-ProRule" id="PRU00335"/>
    </source>
</evidence>
<dbReference type="Pfam" id="PF16925">
    <property type="entry name" value="TetR_C_13"/>
    <property type="match status" value="1"/>
</dbReference>
<evidence type="ECO:0000256" key="2">
    <source>
        <dbReference type="ARBA" id="ARBA00023125"/>
    </source>
</evidence>
<dbReference type="PANTHER" id="PTHR47506:SF6">
    <property type="entry name" value="HTH-TYPE TRANSCRIPTIONAL REPRESSOR NEMR"/>
    <property type="match status" value="1"/>
</dbReference>
<dbReference type="EMBL" id="JACPRF010000274">
    <property type="protein sequence ID" value="MBI2877017.1"/>
    <property type="molecule type" value="Genomic_DNA"/>
</dbReference>
<dbReference type="PANTHER" id="PTHR47506">
    <property type="entry name" value="TRANSCRIPTIONAL REGULATORY PROTEIN"/>
    <property type="match status" value="1"/>
</dbReference>
<evidence type="ECO:0000256" key="1">
    <source>
        <dbReference type="ARBA" id="ARBA00023015"/>
    </source>
</evidence>
<feature type="region of interest" description="Disordered" evidence="5">
    <location>
        <begin position="196"/>
        <end position="218"/>
    </location>
</feature>
<dbReference type="Gene3D" id="1.10.357.10">
    <property type="entry name" value="Tetracycline Repressor, domain 2"/>
    <property type="match status" value="1"/>
</dbReference>
<keyword evidence="1" id="KW-0805">Transcription regulation</keyword>
<proteinExistence type="predicted"/>
<dbReference type="SUPFAM" id="SSF46689">
    <property type="entry name" value="Homeodomain-like"/>
    <property type="match status" value="1"/>
</dbReference>
<evidence type="ECO:0000256" key="3">
    <source>
        <dbReference type="ARBA" id="ARBA00023163"/>
    </source>
</evidence>
<evidence type="ECO:0000256" key="5">
    <source>
        <dbReference type="SAM" id="MobiDB-lite"/>
    </source>
</evidence>
<name>A0A932FX59_UNCTE</name>
<accession>A0A932FX59</accession>
<dbReference type="PROSITE" id="PS50977">
    <property type="entry name" value="HTH_TETR_2"/>
    <property type="match status" value="1"/>
</dbReference>
<dbReference type="AlphaFoldDB" id="A0A932FX59"/>
<dbReference type="InterPro" id="IPR001647">
    <property type="entry name" value="HTH_TetR"/>
</dbReference>
<dbReference type="Proteomes" id="UP000769766">
    <property type="component" value="Unassembled WGS sequence"/>
</dbReference>
<comment type="caution">
    <text evidence="7">The sequence shown here is derived from an EMBL/GenBank/DDBJ whole genome shotgun (WGS) entry which is preliminary data.</text>
</comment>
<sequence>MAGKREEILEVAARLIHYRGFNHTSLDQILQESKVTKNLFYYHFKSKEELGMAILDYQAERAQAQLFGPALQGEGDPHQRIFRLLDRVLEAAQASDCRGGCPIGNLALELSDIHEGFRQRTQEIFGRLASQIETVLEELRAAGRLQEGVEPKELALFILANLQGARLLGKTYRAPQVLATCFERLKDHLNQLFGIGAGQAPESPRRGGESPSVSQNPA</sequence>
<feature type="domain" description="HTH tetR-type" evidence="6">
    <location>
        <begin position="2"/>
        <end position="62"/>
    </location>
</feature>
<evidence type="ECO:0000313" key="7">
    <source>
        <dbReference type="EMBL" id="MBI2877017.1"/>
    </source>
</evidence>
<protein>
    <submittedName>
        <fullName evidence="7">TetR/AcrR family transcriptional regulator</fullName>
    </submittedName>
</protein>
<feature type="DNA-binding region" description="H-T-H motif" evidence="4">
    <location>
        <begin position="25"/>
        <end position="44"/>
    </location>
</feature>
<organism evidence="7 8">
    <name type="scientific">Tectimicrobiota bacterium</name>
    <dbReference type="NCBI Taxonomy" id="2528274"/>
    <lineage>
        <taxon>Bacteria</taxon>
        <taxon>Pseudomonadati</taxon>
        <taxon>Nitrospinota/Tectimicrobiota group</taxon>
        <taxon>Candidatus Tectimicrobiota</taxon>
    </lineage>
</organism>
<evidence type="ECO:0000313" key="8">
    <source>
        <dbReference type="Proteomes" id="UP000769766"/>
    </source>
</evidence>
<dbReference type="SUPFAM" id="SSF48498">
    <property type="entry name" value="Tetracyclin repressor-like, C-terminal domain"/>
    <property type="match status" value="1"/>
</dbReference>
<dbReference type="PRINTS" id="PR00455">
    <property type="entry name" value="HTHTETR"/>
</dbReference>
<reference evidence="7" key="1">
    <citation type="submission" date="2020-07" db="EMBL/GenBank/DDBJ databases">
        <title>Huge and variable diversity of episymbiotic CPR bacteria and DPANN archaea in groundwater ecosystems.</title>
        <authorList>
            <person name="He C.Y."/>
            <person name="Keren R."/>
            <person name="Whittaker M."/>
            <person name="Farag I.F."/>
            <person name="Doudna J."/>
            <person name="Cate J.H.D."/>
            <person name="Banfield J.F."/>
        </authorList>
    </citation>
    <scope>NUCLEOTIDE SEQUENCE</scope>
    <source>
        <strain evidence="7">NC_groundwater_672_Ag_B-0.1um_62_36</strain>
    </source>
</reference>
<dbReference type="GO" id="GO:0003677">
    <property type="term" value="F:DNA binding"/>
    <property type="evidence" value="ECO:0007669"/>
    <property type="project" value="UniProtKB-UniRule"/>
</dbReference>
<dbReference type="InterPro" id="IPR036271">
    <property type="entry name" value="Tet_transcr_reg_TetR-rel_C_sf"/>
</dbReference>
<dbReference type="Pfam" id="PF00440">
    <property type="entry name" value="TetR_N"/>
    <property type="match status" value="1"/>
</dbReference>
<gene>
    <name evidence="7" type="ORF">HYY20_09065</name>
</gene>
<keyword evidence="3" id="KW-0804">Transcription</keyword>
<evidence type="ECO:0000259" key="6">
    <source>
        <dbReference type="PROSITE" id="PS50977"/>
    </source>
</evidence>
<dbReference type="InterPro" id="IPR011075">
    <property type="entry name" value="TetR_C"/>
</dbReference>